<keyword evidence="3" id="KW-0472">Membrane</keyword>
<keyword evidence="3" id="KW-0812">Transmembrane</keyword>
<accession>A0A3D8RTN4</accession>
<feature type="region of interest" description="Disordered" evidence="2">
    <location>
        <begin position="803"/>
        <end position="828"/>
    </location>
</feature>
<comment type="caution">
    <text evidence="5">The sequence shown here is derived from an EMBL/GenBank/DDBJ whole genome shotgun (WGS) entry which is preliminary data.</text>
</comment>
<name>A0A3D8RTN4_9HELO</name>
<dbReference type="GO" id="GO:0003976">
    <property type="term" value="F:UDP-N-acetylglucosamine-lysosomal-enzyme N-acetylglucosaminephosphotransferase activity"/>
    <property type="evidence" value="ECO:0007669"/>
    <property type="project" value="TreeGrafter"/>
</dbReference>
<keyword evidence="3" id="KW-1133">Transmembrane helix</keyword>
<dbReference type="GO" id="GO:0005794">
    <property type="term" value="C:Golgi apparatus"/>
    <property type="evidence" value="ECO:0007669"/>
    <property type="project" value="TreeGrafter"/>
</dbReference>
<dbReference type="Pfam" id="PF17101">
    <property type="entry name" value="Stealth_CR1"/>
    <property type="match status" value="1"/>
</dbReference>
<dbReference type="PANTHER" id="PTHR24045:SF0">
    <property type="entry name" value="N-ACETYLGLUCOSAMINE-1-PHOSPHOTRANSFERASE SUBUNITS ALPHA_BETA"/>
    <property type="match status" value="1"/>
</dbReference>
<dbReference type="InterPro" id="IPR047141">
    <property type="entry name" value="Stealth"/>
</dbReference>
<dbReference type="OrthoDB" id="263283at2759"/>
<dbReference type="PANTHER" id="PTHR24045">
    <property type="match status" value="1"/>
</dbReference>
<dbReference type="STRING" id="1849047.A0A3D8RTN4"/>
<evidence type="ECO:0000313" key="6">
    <source>
        <dbReference type="Proteomes" id="UP000256645"/>
    </source>
</evidence>
<dbReference type="GO" id="GO:0046835">
    <property type="term" value="P:carbohydrate phosphorylation"/>
    <property type="evidence" value="ECO:0007669"/>
    <property type="project" value="TreeGrafter"/>
</dbReference>
<feature type="region of interest" description="Disordered" evidence="2">
    <location>
        <begin position="123"/>
        <end position="152"/>
    </location>
</feature>
<evidence type="ECO:0000256" key="1">
    <source>
        <dbReference type="ARBA" id="ARBA00022679"/>
    </source>
</evidence>
<keyword evidence="6" id="KW-1185">Reference proteome</keyword>
<dbReference type="AlphaFoldDB" id="A0A3D8RTN4"/>
<gene>
    <name evidence="5" type="ORF">BP6252_05267</name>
</gene>
<evidence type="ECO:0000259" key="4">
    <source>
        <dbReference type="Pfam" id="PF17101"/>
    </source>
</evidence>
<evidence type="ECO:0000313" key="5">
    <source>
        <dbReference type="EMBL" id="RDW77214.1"/>
    </source>
</evidence>
<dbReference type="EMBL" id="PDLM01000005">
    <property type="protein sequence ID" value="RDW77214.1"/>
    <property type="molecule type" value="Genomic_DNA"/>
</dbReference>
<organism evidence="5 6">
    <name type="scientific">Coleophoma cylindrospora</name>
    <dbReference type="NCBI Taxonomy" id="1849047"/>
    <lineage>
        <taxon>Eukaryota</taxon>
        <taxon>Fungi</taxon>
        <taxon>Dikarya</taxon>
        <taxon>Ascomycota</taxon>
        <taxon>Pezizomycotina</taxon>
        <taxon>Leotiomycetes</taxon>
        <taxon>Helotiales</taxon>
        <taxon>Dermateaceae</taxon>
        <taxon>Coleophoma</taxon>
    </lineage>
</organism>
<feature type="domain" description="Stealth protein CR1 conserved region 1" evidence="4">
    <location>
        <begin position="257"/>
        <end position="282"/>
    </location>
</feature>
<evidence type="ECO:0000256" key="3">
    <source>
        <dbReference type="SAM" id="Phobius"/>
    </source>
</evidence>
<evidence type="ECO:0000256" key="2">
    <source>
        <dbReference type="SAM" id="MobiDB-lite"/>
    </source>
</evidence>
<feature type="transmembrane region" description="Helical" evidence="3">
    <location>
        <begin position="37"/>
        <end position="54"/>
    </location>
</feature>
<sequence>MFKSRHPYLSYRPEKVPDWQRAQSPVYRRSMLRRGPALRILFIFAIAALLWHYYAPPFSFEANVQENDISSHGPRHRHNLRPYQRHQRTGLINKEVDQSISEEIPPIREKLVEERDSVQAPIPEVVLPDVSVPQAQDPVTQDKSAPVSAKAAKKVDDVAKSFKEKSDKIANQHLEPAVKQEALDTTTTKQAVPGQPLQFPPYEDYVALDERAEGLPDIVHHTFEDSTADVVLEGWEDLWYSKAELDIDKYGKLNETKIDFVYTWVNGSEEAFQGTILPYELNSTLNDAEGKWLESHRVNRYRDWDELRYSMRTVEQFAGNFRNKYQLLVNAVGDPAEVANATMDNPATIIGKQKPLWLKNDDATNQIVEILSQEDFFDDHEQGCLPTFNSLTIENQLFNTKSDTDRIFALSDDMLLGKPHAASDIYSPLFGPTMGFKSNSYNQINPPNDIDARRFGEKPFLIYTSWLMNRRFGERKRKGQIHFGHSLGRSVYKEAMTSFPRPRLQSACQRFRGETGFQLYSWFTAFHYTIERHREALLWSYIMVRADRNGDGNLDWEERQAIMDDIEEGMSKEGQTGFRKRMFYAMTESLEAAGLEAPKVNIDIQWTSLDGPQAIQNLECFEFNVNECLAPGFSTSTSDANHPNHVFSTSSIFDYAARQHPKCGDCLIKLILNRVEKGLEPLLPRADTQAKEREIAIKAVWKYQYVIIEPDAYFVMVTDAEQVENVLLKRLIKKRGKVGQLCLNDDVSTEEPAAIAAVKKVMTKLLNGLAPDASPFEAWGSDALAEIRAETKASAILREKKQAVSSSTSSTALTAETASVKVEKKDEE</sequence>
<proteinExistence type="predicted"/>
<protein>
    <recommendedName>
        <fullName evidence="4">Stealth protein CR1 conserved region 1 domain-containing protein</fullName>
    </recommendedName>
</protein>
<dbReference type="Proteomes" id="UP000256645">
    <property type="component" value="Unassembled WGS sequence"/>
</dbReference>
<feature type="compositionally biased region" description="Low complexity" evidence="2">
    <location>
        <begin position="803"/>
        <end position="819"/>
    </location>
</feature>
<dbReference type="InterPro" id="IPR031358">
    <property type="entry name" value="Stealth_CR1"/>
</dbReference>
<keyword evidence="1" id="KW-0808">Transferase</keyword>
<reference evidence="5 6" key="1">
    <citation type="journal article" date="2018" name="IMA Fungus">
        <title>IMA Genome-F 9: Draft genome sequence of Annulohypoxylon stygium, Aspergillus mulundensis, Berkeleyomyces basicola (syn. Thielaviopsis basicola), Ceratocystis smalleyi, two Cercospora beticola strains, Coleophoma cylindrospora, Fusarium fracticaudum, Phialophora cf. hyalina, and Morchella septimelata.</title>
        <authorList>
            <person name="Wingfield B.D."/>
            <person name="Bills G.F."/>
            <person name="Dong Y."/>
            <person name="Huang W."/>
            <person name="Nel W.J."/>
            <person name="Swalarsk-Parry B.S."/>
            <person name="Vaghefi N."/>
            <person name="Wilken P.M."/>
            <person name="An Z."/>
            <person name="de Beer Z.W."/>
            <person name="De Vos L."/>
            <person name="Chen L."/>
            <person name="Duong T.A."/>
            <person name="Gao Y."/>
            <person name="Hammerbacher A."/>
            <person name="Kikkert J.R."/>
            <person name="Li Y."/>
            <person name="Li H."/>
            <person name="Li K."/>
            <person name="Li Q."/>
            <person name="Liu X."/>
            <person name="Ma X."/>
            <person name="Naidoo K."/>
            <person name="Pethybridge S.J."/>
            <person name="Sun J."/>
            <person name="Steenkamp E.T."/>
            <person name="van der Nest M.A."/>
            <person name="van Wyk S."/>
            <person name="Wingfield M.J."/>
            <person name="Xiong C."/>
            <person name="Yue Q."/>
            <person name="Zhang X."/>
        </authorList>
    </citation>
    <scope>NUCLEOTIDE SEQUENCE [LARGE SCALE GENOMIC DNA]</scope>
    <source>
        <strain evidence="5 6">BP6252</strain>
    </source>
</reference>